<gene>
    <name evidence="4" type="ORF">L207DRAFT_593881</name>
</gene>
<keyword evidence="5" id="KW-1185">Reference proteome</keyword>
<dbReference type="PANTHER" id="PTHR42748">
    <property type="entry name" value="NITROGEN METABOLITE REPRESSION PROTEIN NMRA FAMILY MEMBER"/>
    <property type="match status" value="1"/>
</dbReference>
<dbReference type="PANTHER" id="PTHR42748:SF28">
    <property type="entry name" value="NMRA-LIKE DOMAIN-CONTAINING PROTEIN"/>
    <property type="match status" value="1"/>
</dbReference>
<evidence type="ECO:0000256" key="2">
    <source>
        <dbReference type="ARBA" id="ARBA00022857"/>
    </source>
</evidence>
<dbReference type="EMBL" id="KZ613979">
    <property type="protein sequence ID" value="PMD29014.1"/>
    <property type="molecule type" value="Genomic_DNA"/>
</dbReference>
<dbReference type="AlphaFoldDB" id="A0A2J6QRY1"/>
<dbReference type="GO" id="GO:0005634">
    <property type="term" value="C:nucleus"/>
    <property type="evidence" value="ECO:0007669"/>
    <property type="project" value="TreeGrafter"/>
</dbReference>
<dbReference type="Pfam" id="PF05368">
    <property type="entry name" value="NmrA"/>
    <property type="match status" value="1"/>
</dbReference>
<reference evidence="4 5" key="1">
    <citation type="submission" date="2016-04" db="EMBL/GenBank/DDBJ databases">
        <title>A degradative enzymes factory behind the ericoid mycorrhizal symbiosis.</title>
        <authorList>
            <consortium name="DOE Joint Genome Institute"/>
            <person name="Martino E."/>
            <person name="Morin E."/>
            <person name="Grelet G."/>
            <person name="Kuo A."/>
            <person name="Kohler A."/>
            <person name="Daghino S."/>
            <person name="Barry K."/>
            <person name="Choi C."/>
            <person name="Cichocki N."/>
            <person name="Clum A."/>
            <person name="Copeland A."/>
            <person name="Hainaut M."/>
            <person name="Haridas S."/>
            <person name="Labutti K."/>
            <person name="Lindquist E."/>
            <person name="Lipzen A."/>
            <person name="Khouja H.-R."/>
            <person name="Murat C."/>
            <person name="Ohm R."/>
            <person name="Olson A."/>
            <person name="Spatafora J."/>
            <person name="Veneault-Fourrey C."/>
            <person name="Henrissat B."/>
            <person name="Grigoriev I."/>
            <person name="Martin F."/>
            <person name="Perotto S."/>
        </authorList>
    </citation>
    <scope>NUCLEOTIDE SEQUENCE [LARGE SCALE GENOMIC DNA]</scope>
    <source>
        <strain evidence="4 5">F</strain>
    </source>
</reference>
<dbReference type="OrthoDB" id="300709at2759"/>
<evidence type="ECO:0000313" key="5">
    <source>
        <dbReference type="Proteomes" id="UP000235786"/>
    </source>
</evidence>
<keyword evidence="2" id="KW-0521">NADP</keyword>
<sequence>MSKIVTVVGAMGMQGGSVVRALLSTNNYTIRAITRNRNTDKTKALLSQGVDVVEADINNMESLRAAFAGSYAIYAVTNFFDVFAEVGVAKSLDIEVKQGINLAKAAAATASLRHYIWSTLPNSHRLSDGKVIVPHYEGKNQVDDYIRAVPALFNKTTFLWVTFYAVNINYPWYMPFTIPNSNPAKVYSVWATPAWVPIKLVGDGAVNVGLFVKSILEQPQKALPGKFVLAATDDMTAGELVAAWAHLQGKESVYLEVDKETYYNMWPIWGEEMDISHMYWELMKDQSFSGESVLTKDDLGVTGLVDTKAAFAKMQADTVGT</sequence>
<comment type="similarity">
    <text evidence="1">Belongs to the NmrA-type oxidoreductase family.</text>
</comment>
<dbReference type="InterPro" id="IPR008030">
    <property type="entry name" value="NmrA-like"/>
</dbReference>
<dbReference type="Gene3D" id="3.40.50.720">
    <property type="entry name" value="NAD(P)-binding Rossmann-like Domain"/>
    <property type="match status" value="1"/>
</dbReference>
<proteinExistence type="inferred from homology"/>
<protein>
    <submittedName>
        <fullName evidence="4">NAD(P)-binding protein</fullName>
    </submittedName>
</protein>
<dbReference type="Gene3D" id="3.90.25.10">
    <property type="entry name" value="UDP-galactose 4-epimerase, domain 1"/>
    <property type="match status" value="1"/>
</dbReference>
<dbReference type="SUPFAM" id="SSF51735">
    <property type="entry name" value="NAD(P)-binding Rossmann-fold domains"/>
    <property type="match status" value="1"/>
</dbReference>
<dbReference type="InterPro" id="IPR051164">
    <property type="entry name" value="NmrA-like_oxidored"/>
</dbReference>
<evidence type="ECO:0000313" key="4">
    <source>
        <dbReference type="EMBL" id="PMD29014.1"/>
    </source>
</evidence>
<evidence type="ECO:0000256" key="1">
    <source>
        <dbReference type="ARBA" id="ARBA00006328"/>
    </source>
</evidence>
<organism evidence="4 5">
    <name type="scientific">Hyaloscypha variabilis (strain UAMH 11265 / GT02V1 / F)</name>
    <name type="common">Meliniomyces variabilis</name>
    <dbReference type="NCBI Taxonomy" id="1149755"/>
    <lineage>
        <taxon>Eukaryota</taxon>
        <taxon>Fungi</taxon>
        <taxon>Dikarya</taxon>
        <taxon>Ascomycota</taxon>
        <taxon>Pezizomycotina</taxon>
        <taxon>Leotiomycetes</taxon>
        <taxon>Helotiales</taxon>
        <taxon>Hyaloscyphaceae</taxon>
        <taxon>Hyaloscypha</taxon>
        <taxon>Hyaloscypha variabilis</taxon>
    </lineage>
</organism>
<dbReference type="STRING" id="1149755.A0A2J6QRY1"/>
<feature type="domain" description="NmrA-like" evidence="3">
    <location>
        <begin position="2"/>
        <end position="284"/>
    </location>
</feature>
<dbReference type="Proteomes" id="UP000235786">
    <property type="component" value="Unassembled WGS sequence"/>
</dbReference>
<name>A0A2J6QRY1_HYAVF</name>
<evidence type="ECO:0000259" key="3">
    <source>
        <dbReference type="Pfam" id="PF05368"/>
    </source>
</evidence>
<accession>A0A2J6QRY1</accession>
<dbReference type="InterPro" id="IPR036291">
    <property type="entry name" value="NAD(P)-bd_dom_sf"/>
</dbReference>